<accession>A0A9D4F0C6</accession>
<name>A0A9D4F0C6_DREPO</name>
<comment type="caution">
    <text evidence="2">The sequence shown here is derived from an EMBL/GenBank/DDBJ whole genome shotgun (WGS) entry which is preliminary data.</text>
</comment>
<dbReference type="EMBL" id="JAIWYP010000008">
    <property type="protein sequence ID" value="KAH3789522.1"/>
    <property type="molecule type" value="Genomic_DNA"/>
</dbReference>
<reference evidence="2" key="1">
    <citation type="journal article" date="2019" name="bioRxiv">
        <title>The Genome of the Zebra Mussel, Dreissena polymorpha: A Resource for Invasive Species Research.</title>
        <authorList>
            <person name="McCartney M.A."/>
            <person name="Auch B."/>
            <person name="Kono T."/>
            <person name="Mallez S."/>
            <person name="Zhang Y."/>
            <person name="Obille A."/>
            <person name="Becker A."/>
            <person name="Abrahante J.E."/>
            <person name="Garbe J."/>
            <person name="Badalamenti J.P."/>
            <person name="Herman A."/>
            <person name="Mangelson H."/>
            <person name="Liachko I."/>
            <person name="Sullivan S."/>
            <person name="Sone E.D."/>
            <person name="Koren S."/>
            <person name="Silverstein K.A.T."/>
            <person name="Beckman K.B."/>
            <person name="Gohl D.M."/>
        </authorList>
    </citation>
    <scope>NUCLEOTIDE SEQUENCE</scope>
    <source>
        <strain evidence="2">Duluth1</strain>
        <tissue evidence="2">Whole animal</tissue>
    </source>
</reference>
<dbReference type="Proteomes" id="UP000828390">
    <property type="component" value="Unassembled WGS sequence"/>
</dbReference>
<feature type="region of interest" description="Disordered" evidence="1">
    <location>
        <begin position="1"/>
        <end position="75"/>
    </location>
</feature>
<organism evidence="2 3">
    <name type="scientific">Dreissena polymorpha</name>
    <name type="common">Zebra mussel</name>
    <name type="synonym">Mytilus polymorpha</name>
    <dbReference type="NCBI Taxonomy" id="45954"/>
    <lineage>
        <taxon>Eukaryota</taxon>
        <taxon>Metazoa</taxon>
        <taxon>Spiralia</taxon>
        <taxon>Lophotrochozoa</taxon>
        <taxon>Mollusca</taxon>
        <taxon>Bivalvia</taxon>
        <taxon>Autobranchia</taxon>
        <taxon>Heteroconchia</taxon>
        <taxon>Euheterodonta</taxon>
        <taxon>Imparidentia</taxon>
        <taxon>Neoheterodontei</taxon>
        <taxon>Myida</taxon>
        <taxon>Dreissenoidea</taxon>
        <taxon>Dreissenidae</taxon>
        <taxon>Dreissena</taxon>
    </lineage>
</organism>
<keyword evidence="3" id="KW-1185">Reference proteome</keyword>
<proteinExistence type="predicted"/>
<feature type="compositionally biased region" description="Polar residues" evidence="1">
    <location>
        <begin position="51"/>
        <end position="75"/>
    </location>
</feature>
<evidence type="ECO:0000313" key="3">
    <source>
        <dbReference type="Proteomes" id="UP000828390"/>
    </source>
</evidence>
<gene>
    <name evidence="2" type="ORF">DPMN_167702</name>
</gene>
<feature type="compositionally biased region" description="Basic and acidic residues" evidence="1">
    <location>
        <begin position="38"/>
        <end position="50"/>
    </location>
</feature>
<protein>
    <submittedName>
        <fullName evidence="2">Uncharacterized protein</fullName>
    </submittedName>
</protein>
<evidence type="ECO:0000256" key="1">
    <source>
        <dbReference type="SAM" id="MobiDB-lite"/>
    </source>
</evidence>
<reference evidence="2" key="2">
    <citation type="submission" date="2020-11" db="EMBL/GenBank/DDBJ databases">
        <authorList>
            <person name="McCartney M.A."/>
            <person name="Auch B."/>
            <person name="Kono T."/>
            <person name="Mallez S."/>
            <person name="Becker A."/>
            <person name="Gohl D.M."/>
            <person name="Silverstein K.A.T."/>
            <person name="Koren S."/>
            <person name="Bechman K.B."/>
            <person name="Herman A."/>
            <person name="Abrahante J.E."/>
            <person name="Garbe J."/>
        </authorList>
    </citation>
    <scope>NUCLEOTIDE SEQUENCE</scope>
    <source>
        <strain evidence="2">Duluth1</strain>
        <tissue evidence="2">Whole animal</tissue>
    </source>
</reference>
<evidence type="ECO:0000313" key="2">
    <source>
        <dbReference type="EMBL" id="KAH3789522.1"/>
    </source>
</evidence>
<dbReference type="AlphaFoldDB" id="A0A9D4F0C6"/>
<feature type="compositionally biased region" description="Polar residues" evidence="1">
    <location>
        <begin position="14"/>
        <end position="37"/>
    </location>
</feature>
<sequence>MDTAISNVAEEYGTPTSRQSPNPGSERTFKQSPNPTVSDRKPTKSWEQHNEASFYSQSPVMSPKTSFKEFPSSTSLSGARKCLSMEEKLVRSLCKQPGPMIAMRNVQRHVSRSTAENVRVQMASLQNMGFGKIIVSTLGKVRREFMCKPAPCSIAADAKILKLANMSLEAYTDKFQEMNEDYNLLPDHYQYELIADLFEHKINSHSDSDLFQPKINSHCDLAYVNHSGADSFVENEASSVDSQEHFVIKKEIVQYDYERSVNFPSEQTDPCDLSINVAGV</sequence>